<evidence type="ECO:0000313" key="3">
    <source>
        <dbReference type="EMBL" id="GGH70602.1"/>
    </source>
</evidence>
<dbReference type="EMBL" id="BMEV01000007">
    <property type="protein sequence ID" value="GGH70602.1"/>
    <property type="molecule type" value="Genomic_DNA"/>
</dbReference>
<comment type="caution">
    <text evidence="3">The sequence shown here is derived from an EMBL/GenBank/DDBJ whole genome shotgun (WGS) entry which is preliminary data.</text>
</comment>
<dbReference type="Proteomes" id="UP000602050">
    <property type="component" value="Unassembled WGS sequence"/>
</dbReference>
<evidence type="ECO:0000256" key="1">
    <source>
        <dbReference type="SAM" id="Coils"/>
    </source>
</evidence>
<name>A0A8J2ZQH0_9BACI</name>
<feature type="coiled-coil region" evidence="1">
    <location>
        <begin position="947"/>
        <end position="974"/>
    </location>
</feature>
<sequence>MPAISKIRLTNVVYEDGNKRYNDEVFLFDGHNGAIVLENGGGKTVFIHTVLQAVLPHTNLGDRKIKETLQLENAPAHIGIEWIKNDQPRRYVTTCVSLFLTKDGLDSLRYVHEYDEGSSDSLEHIPFVRKTDRVKRPAGREEMLEYYSAMKQKSMYAHTFTTIREFKDHLEKEHHIIANEWESIVKINGDEGGIDRFFASCRTTTDLYDRLLIPTVEDSIMDHNQGMFVDTFEKQRAGFQTYKQLKASIEENEQIQRELEAYVDVFRKFDDKQKAYEEQKAAAKGTWNLLQKQKLQAEKEAEENAKAFLEWHEENETFAWKEASFRIYLEQKVEKQYQTEYEQALTHLEELEERITQNRNKVHSLKYASCKREKKQREELLKEYDEKLAAQKENADLEDYEARLEEANEALHGYFQEQLEKLEKMLAGAQQELQPLEEEEKRLSAIQKEQEREERNLQNQVSNLSVKQKMHQERLHKLKQETLANPDQEDVKTEFHKWNKRHQFLDEEMIRLQAKDHQLDKQWEELEQEKAELYEAKNEKEKERSKRESEETQMQEAHDYLLAELAGIRPKWGSLIDLYLRENSVYQELLELQTVLNREYDELLYQERTMLRFVDDYGEQDIFFSDRFLSKQLHSWKNQLDYLVTGVEFFQSLDADEQENFRKFPLWPLTLITTTSEKQVLQERLEKVKDRLVFPIRLLTLEEAKQAGEEDAAAWIAPAHWETNLDSNSFDKWKRTLKERAREITETRKVKEKEKVRIHTAIQSFEQFFQTYPSSWKEELRDSIRQLTRQIESISEKLKEITEQQEEIRKEKSVIHDTIRQYQDEKNGLETKISKAMEVFSIERDLSQLADEEREISRKLLHLQDQLKDTTIQIDRYHEEIANKQERIQFLQYERSKMIDHEDYQAVKEFAPRFTGEEKETIQQRRKDLEFAIARIQQSYDDLITKYEYTKKDIRRIETEMEELLREFPNIDTEMEFPPDGQQLIEQLREQWKENEGKAAKQRESVTASKEKLDRKKGEVASQLEQFKQRFPERELYKFMEDVETIPAMLQEEQTRLSEKHRYLEQEKARFDKELQDIEQAIIQLQSMEEAHHFQSTTIIGKEFSEAELTEFIYKRKSHVKEIIEGLRRSKAEVDKGIENLNVAKRDFRDFCNRTISDVKLKHMALEGIEHKETYEEIVQFQKNMFTRIEQADKYAREYISQNDKDLQAFINNVHNHLLNLTDQLKMIPKRTKVKVKNGWKEIYKFTIPEWTEEDGKKRIRDHMDWILEQLESDRYKTAEGTEDHGLIRKDLEKWFESRQLLQVVMQNEAMKVSCRKVTNDNEVTSKFYSWEQSNNWSGGEKWSKNMTLFLGILNYVAEKKQFITSNRVRHRAVILDNPFGKASSDHVLSPVFFIAEQLGFQIIALTAHAEGKFLQDYFPIIYSCRLRESTDPAKKVMTKEKQLHYAYFQDHEPESLERLGEAEQMELF</sequence>
<accession>A0A8J2ZQH0</accession>
<reference evidence="3" key="1">
    <citation type="journal article" date="2014" name="Int. J. Syst. Evol. Microbiol.">
        <title>Complete genome sequence of Corynebacterium casei LMG S-19264T (=DSM 44701T), isolated from a smear-ripened cheese.</title>
        <authorList>
            <consortium name="US DOE Joint Genome Institute (JGI-PGF)"/>
            <person name="Walter F."/>
            <person name="Albersmeier A."/>
            <person name="Kalinowski J."/>
            <person name="Ruckert C."/>
        </authorList>
    </citation>
    <scope>NUCLEOTIDE SEQUENCE</scope>
    <source>
        <strain evidence="3">CGMCC 1.12360</strain>
    </source>
</reference>
<protein>
    <submittedName>
        <fullName evidence="3">Membrane protein</fullName>
    </submittedName>
</protein>
<feature type="region of interest" description="Disordered" evidence="2">
    <location>
        <begin position="994"/>
        <end position="1017"/>
    </location>
</feature>
<reference evidence="3" key="2">
    <citation type="submission" date="2020-09" db="EMBL/GenBank/DDBJ databases">
        <authorList>
            <person name="Sun Q."/>
            <person name="Zhou Y."/>
        </authorList>
    </citation>
    <scope>NUCLEOTIDE SEQUENCE</scope>
    <source>
        <strain evidence="3">CGMCC 1.12360</strain>
    </source>
</reference>
<organism evidence="3 4">
    <name type="scientific">Compostibacillus humi</name>
    <dbReference type="NCBI Taxonomy" id="1245525"/>
    <lineage>
        <taxon>Bacteria</taxon>
        <taxon>Bacillati</taxon>
        <taxon>Bacillota</taxon>
        <taxon>Bacilli</taxon>
        <taxon>Bacillales</taxon>
        <taxon>Bacillaceae</taxon>
        <taxon>Compostibacillus</taxon>
    </lineage>
</organism>
<dbReference type="RefSeq" id="WP_188390868.1">
    <property type="nucleotide sequence ID" value="NZ_BMEV01000007.1"/>
</dbReference>
<keyword evidence="1" id="KW-0175">Coiled coil</keyword>
<keyword evidence="4" id="KW-1185">Reference proteome</keyword>
<feature type="region of interest" description="Disordered" evidence="2">
    <location>
        <begin position="434"/>
        <end position="460"/>
    </location>
</feature>
<feature type="compositionally biased region" description="Basic and acidic residues" evidence="2">
    <location>
        <begin position="439"/>
        <end position="456"/>
    </location>
</feature>
<gene>
    <name evidence="3" type="ORF">GCM10010978_05690</name>
</gene>
<feature type="coiled-coil region" evidence="1">
    <location>
        <begin position="1061"/>
        <end position="1091"/>
    </location>
</feature>
<evidence type="ECO:0000256" key="2">
    <source>
        <dbReference type="SAM" id="MobiDB-lite"/>
    </source>
</evidence>
<proteinExistence type="predicted"/>
<feature type="coiled-coil region" evidence="1">
    <location>
        <begin position="734"/>
        <end position="894"/>
    </location>
</feature>
<feature type="coiled-coil region" evidence="1">
    <location>
        <begin position="509"/>
        <end position="553"/>
    </location>
</feature>
<evidence type="ECO:0000313" key="4">
    <source>
        <dbReference type="Proteomes" id="UP000602050"/>
    </source>
</evidence>